<sequence>GLKLLHDNSHPKAAYDSAAREFALYSIPKTDREDFVADFVAWTRRTTGPPVMQLNGPKSNLAQLCAEKLEENLDATFCFSRSNGTDDPGRFFTTLADQLATHNRSYAKILDGKIRHNRALVSKSLRVQFDELIAAPVGGLLAEELDLGPRKVIIVEGIDECASVHARCEILCIILKSASALPFRWAIFSRIDSQLETLLKEKGVALEPCWKVCHSVPNIPIGEGEPLFRVEMIRHEGWIAVRWTLAKRDPKIVTGTALFFFQPLK</sequence>
<evidence type="ECO:0000256" key="1">
    <source>
        <dbReference type="ARBA" id="ARBA00022737"/>
    </source>
</evidence>
<dbReference type="EMBL" id="MU151616">
    <property type="protein sequence ID" value="KAF9442525.1"/>
    <property type="molecule type" value="Genomic_DNA"/>
</dbReference>
<evidence type="ECO:0000313" key="4">
    <source>
        <dbReference type="Proteomes" id="UP000807342"/>
    </source>
</evidence>
<gene>
    <name evidence="3" type="ORF">P691DRAFT_681335</name>
</gene>
<evidence type="ECO:0000259" key="2">
    <source>
        <dbReference type="Pfam" id="PF24883"/>
    </source>
</evidence>
<dbReference type="Pfam" id="PF24883">
    <property type="entry name" value="NPHP3_N"/>
    <property type="match status" value="1"/>
</dbReference>
<reference evidence="3" key="1">
    <citation type="submission" date="2020-11" db="EMBL/GenBank/DDBJ databases">
        <authorList>
            <consortium name="DOE Joint Genome Institute"/>
            <person name="Ahrendt S."/>
            <person name="Riley R."/>
            <person name="Andreopoulos W."/>
            <person name="Labutti K."/>
            <person name="Pangilinan J."/>
            <person name="Ruiz-Duenas F.J."/>
            <person name="Barrasa J.M."/>
            <person name="Sanchez-Garcia M."/>
            <person name="Camarero S."/>
            <person name="Miyauchi S."/>
            <person name="Serrano A."/>
            <person name="Linde D."/>
            <person name="Babiker R."/>
            <person name="Drula E."/>
            <person name="Ayuso-Fernandez I."/>
            <person name="Pacheco R."/>
            <person name="Padilla G."/>
            <person name="Ferreira P."/>
            <person name="Barriuso J."/>
            <person name="Kellner H."/>
            <person name="Castanera R."/>
            <person name="Alfaro M."/>
            <person name="Ramirez L."/>
            <person name="Pisabarro A.G."/>
            <person name="Kuo A."/>
            <person name="Tritt A."/>
            <person name="Lipzen A."/>
            <person name="He G."/>
            <person name="Yan M."/>
            <person name="Ng V."/>
            <person name="Cullen D."/>
            <person name="Martin F."/>
            <person name="Rosso M.-N."/>
            <person name="Henrissat B."/>
            <person name="Hibbett D."/>
            <person name="Martinez A.T."/>
            <person name="Grigoriev I.V."/>
        </authorList>
    </citation>
    <scope>NUCLEOTIDE SEQUENCE</scope>
    <source>
        <strain evidence="3">MF-IS2</strain>
    </source>
</reference>
<evidence type="ECO:0000313" key="3">
    <source>
        <dbReference type="EMBL" id="KAF9442525.1"/>
    </source>
</evidence>
<dbReference type="OrthoDB" id="5967843at2759"/>
<keyword evidence="4" id="KW-1185">Reference proteome</keyword>
<dbReference type="AlphaFoldDB" id="A0A9P6BYI2"/>
<dbReference type="InterPro" id="IPR056884">
    <property type="entry name" value="NPHP3-like_N"/>
</dbReference>
<feature type="domain" description="Nephrocystin 3-like N-terminal" evidence="2">
    <location>
        <begin position="38"/>
        <end position="190"/>
    </location>
</feature>
<protein>
    <recommendedName>
        <fullName evidence="2">Nephrocystin 3-like N-terminal domain-containing protein</fullName>
    </recommendedName>
</protein>
<organism evidence="3 4">
    <name type="scientific">Macrolepiota fuliginosa MF-IS2</name>
    <dbReference type="NCBI Taxonomy" id="1400762"/>
    <lineage>
        <taxon>Eukaryota</taxon>
        <taxon>Fungi</taxon>
        <taxon>Dikarya</taxon>
        <taxon>Basidiomycota</taxon>
        <taxon>Agaricomycotina</taxon>
        <taxon>Agaricomycetes</taxon>
        <taxon>Agaricomycetidae</taxon>
        <taxon>Agaricales</taxon>
        <taxon>Agaricineae</taxon>
        <taxon>Agaricaceae</taxon>
        <taxon>Macrolepiota</taxon>
    </lineage>
</organism>
<keyword evidence="1" id="KW-0677">Repeat</keyword>
<proteinExistence type="predicted"/>
<name>A0A9P6BYI2_9AGAR</name>
<comment type="caution">
    <text evidence="3">The sequence shown here is derived from an EMBL/GenBank/DDBJ whole genome shotgun (WGS) entry which is preliminary data.</text>
</comment>
<feature type="non-terminal residue" evidence="3">
    <location>
        <position position="1"/>
    </location>
</feature>
<dbReference type="Proteomes" id="UP000807342">
    <property type="component" value="Unassembled WGS sequence"/>
</dbReference>
<accession>A0A9P6BYI2</accession>